<dbReference type="PANTHER" id="PTHR30146">
    <property type="entry name" value="LACI-RELATED TRANSCRIPTIONAL REPRESSOR"/>
    <property type="match status" value="1"/>
</dbReference>
<dbReference type="Proteomes" id="UP000682308">
    <property type="component" value="Unassembled WGS sequence"/>
</dbReference>
<evidence type="ECO:0000256" key="1">
    <source>
        <dbReference type="ARBA" id="ARBA00023015"/>
    </source>
</evidence>
<protein>
    <submittedName>
        <fullName evidence="5">Substrate-binding domain-containing protein</fullName>
    </submittedName>
</protein>
<feature type="domain" description="Transcriptional regulator LacI/GalR-like sensor" evidence="4">
    <location>
        <begin position="103"/>
        <end position="245"/>
    </location>
</feature>
<dbReference type="GO" id="GO:0000976">
    <property type="term" value="F:transcription cis-regulatory region binding"/>
    <property type="evidence" value="ECO:0007669"/>
    <property type="project" value="TreeGrafter"/>
</dbReference>
<reference evidence="5 6" key="1">
    <citation type="submission" date="2021-04" db="EMBL/GenBank/DDBJ databases">
        <title>Characterization of the biosynthetic gene cluster of new lipopeptides with antitumor activity in the genome of the marine Streptomyces PHM034.</title>
        <authorList>
            <person name="Ceniceros A."/>
            <person name="Canedo L."/>
            <person name="Mendez C."/>
            <person name="Olano C."/>
            <person name="Schleissner C."/>
            <person name="Cuevas C."/>
            <person name="De La Calle F."/>
            <person name="Salas J.A."/>
        </authorList>
    </citation>
    <scope>NUCLEOTIDE SEQUENCE [LARGE SCALE GENOMIC DNA]</scope>
    <source>
        <strain evidence="5 6">PHM034</strain>
    </source>
</reference>
<evidence type="ECO:0000256" key="3">
    <source>
        <dbReference type="ARBA" id="ARBA00023163"/>
    </source>
</evidence>
<evidence type="ECO:0000256" key="2">
    <source>
        <dbReference type="ARBA" id="ARBA00023125"/>
    </source>
</evidence>
<dbReference type="AlphaFoldDB" id="A0A941J2U2"/>
<accession>A0A941J2U2</accession>
<evidence type="ECO:0000313" key="5">
    <source>
        <dbReference type="EMBL" id="MBR8640455.1"/>
    </source>
</evidence>
<proteinExistence type="predicted"/>
<evidence type="ECO:0000313" key="6">
    <source>
        <dbReference type="Proteomes" id="UP000682308"/>
    </source>
</evidence>
<dbReference type="PANTHER" id="PTHR30146:SF109">
    <property type="entry name" value="HTH-TYPE TRANSCRIPTIONAL REGULATOR GALS"/>
    <property type="match status" value="1"/>
</dbReference>
<dbReference type="GO" id="GO:0003700">
    <property type="term" value="F:DNA-binding transcription factor activity"/>
    <property type="evidence" value="ECO:0007669"/>
    <property type="project" value="TreeGrafter"/>
</dbReference>
<dbReference type="InterPro" id="IPR046335">
    <property type="entry name" value="LacI/GalR-like_sensor"/>
</dbReference>
<organism evidence="5 6">
    <name type="scientific">Streptomyces tuirus</name>
    <dbReference type="NCBI Taxonomy" id="68278"/>
    <lineage>
        <taxon>Bacteria</taxon>
        <taxon>Bacillati</taxon>
        <taxon>Actinomycetota</taxon>
        <taxon>Actinomycetes</taxon>
        <taxon>Kitasatosporales</taxon>
        <taxon>Streptomycetaceae</taxon>
        <taxon>Streptomyces</taxon>
    </lineage>
</organism>
<evidence type="ECO:0000259" key="4">
    <source>
        <dbReference type="Pfam" id="PF13377"/>
    </source>
</evidence>
<dbReference type="InterPro" id="IPR028082">
    <property type="entry name" value="Peripla_BP_I"/>
</dbReference>
<dbReference type="Gene3D" id="3.40.50.2300">
    <property type="match status" value="2"/>
</dbReference>
<dbReference type="EMBL" id="JAGTPG010000002">
    <property type="protein sequence ID" value="MBR8640455.1"/>
    <property type="molecule type" value="Genomic_DNA"/>
</dbReference>
<name>A0A941J2U2_9ACTN</name>
<keyword evidence="1" id="KW-0805">Transcription regulation</keyword>
<comment type="caution">
    <text evidence="5">The sequence shown here is derived from an EMBL/GenBank/DDBJ whole genome shotgun (WGS) entry which is preliminary data.</text>
</comment>
<keyword evidence="2" id="KW-0238">DNA-binding</keyword>
<keyword evidence="6" id="KW-1185">Reference proteome</keyword>
<dbReference type="Pfam" id="PF13377">
    <property type="entry name" value="Peripla_BP_3"/>
    <property type="match status" value="1"/>
</dbReference>
<gene>
    <name evidence="5" type="ORF">KEF29_17000</name>
</gene>
<keyword evidence="3" id="KW-0804">Transcription</keyword>
<dbReference type="SUPFAM" id="SSF53822">
    <property type="entry name" value="Periplasmic binding protein-like I"/>
    <property type="match status" value="1"/>
</dbReference>
<sequence>MLPELSSFVPIPLLRGASAAAHEAGYMTDVVGLEGGEARRARSVVSLLEAQQTDGVLSLVPLADMNKDPEAERRPVVVLGEYDDNMHSQGQLADGRPAEQILRHLADQGHRRFLHVAGSQEWASARNRRSVYVAAIERLGLESFGVVDGDWSMRSGYDSARDLPADSGVTAVLAANDYVAMGVIRGFQDRGWRVPEDVSVFGWDDEEFTRYFSPSMSTVHINKEEVGRQAMLSLLALLRARPDRRRASKICSASCHAIRAGRLPARSHRQAALRSRLSP</sequence>